<comment type="caution">
    <text evidence="3">The sequence shown here is derived from an EMBL/GenBank/DDBJ whole genome shotgun (WGS) entry which is preliminary data.</text>
</comment>
<dbReference type="InterPro" id="IPR037108">
    <property type="entry name" value="TM1727-like_C_sf"/>
</dbReference>
<dbReference type="AlphaFoldDB" id="A0A4R5W333"/>
<feature type="domain" description="DUF2520" evidence="2">
    <location>
        <begin position="134"/>
        <end position="262"/>
    </location>
</feature>
<sequence>MKPTLTIVGAGKVGRVLGRQFVQHDVFELRQILNRSLSSAQSARDFIGAGVAIDNWADLKAADMMMLTVPDDQIKSCAAQLVRLDLIGPTTIVFHCSGALGASELGLLRGAASLHPVRSFADPENVAQHFSKTICSLEGDADATAVLTKALEQIDAQVVPLESAGKTLYHAAAVFASNYLVTLMDTALTTYQAAGIPLEMAQRLAAPLAQETLSNVFRIGAQQALTGPIARGDLATVARHQSALDQVDRDTARLYQELAQATLRMKQRRQ</sequence>
<keyword evidence="4" id="KW-1185">Reference proteome</keyword>
<gene>
    <name evidence="3" type="ORF">E2I14_09410</name>
</gene>
<dbReference type="Proteomes" id="UP000294829">
    <property type="component" value="Unassembled WGS sequence"/>
</dbReference>
<dbReference type="SUPFAM" id="SSF48179">
    <property type="entry name" value="6-phosphogluconate dehydrogenase C-terminal domain-like"/>
    <property type="match status" value="1"/>
</dbReference>
<protein>
    <submittedName>
        <fullName evidence="3">DUF2520 domain-containing protein</fullName>
    </submittedName>
</protein>
<dbReference type="InterPro" id="IPR008927">
    <property type="entry name" value="6-PGluconate_DH-like_C_sf"/>
</dbReference>
<name>A0A4R5W333_9BURK</name>
<proteinExistence type="predicted"/>
<dbReference type="SUPFAM" id="SSF51735">
    <property type="entry name" value="NAD(P)-binding Rossmann-fold domains"/>
    <property type="match status" value="1"/>
</dbReference>
<evidence type="ECO:0000259" key="1">
    <source>
        <dbReference type="Pfam" id="PF10727"/>
    </source>
</evidence>
<evidence type="ECO:0000313" key="3">
    <source>
        <dbReference type="EMBL" id="TDK66694.1"/>
    </source>
</evidence>
<organism evidence="3 4">
    <name type="scientific">Sapientia aquatica</name>
    <dbReference type="NCBI Taxonomy" id="1549640"/>
    <lineage>
        <taxon>Bacteria</taxon>
        <taxon>Pseudomonadati</taxon>
        <taxon>Pseudomonadota</taxon>
        <taxon>Betaproteobacteria</taxon>
        <taxon>Burkholderiales</taxon>
        <taxon>Oxalobacteraceae</taxon>
        <taxon>Sapientia</taxon>
    </lineage>
</organism>
<dbReference type="Pfam" id="PF10728">
    <property type="entry name" value="DUF2520"/>
    <property type="match status" value="1"/>
</dbReference>
<dbReference type="Pfam" id="PF10727">
    <property type="entry name" value="Rossmann-like"/>
    <property type="match status" value="1"/>
</dbReference>
<evidence type="ECO:0000259" key="2">
    <source>
        <dbReference type="Pfam" id="PF10728"/>
    </source>
</evidence>
<dbReference type="InterPro" id="IPR019665">
    <property type="entry name" value="OxRdtase/DH_put_Rossmann_dom"/>
</dbReference>
<dbReference type="PANTHER" id="PTHR40459">
    <property type="entry name" value="CONSERVED HYPOTHETICAL ALANINE AND LEUCINE RICH PROTEIN"/>
    <property type="match status" value="1"/>
</dbReference>
<reference evidence="3 4" key="1">
    <citation type="submission" date="2019-03" db="EMBL/GenBank/DDBJ databases">
        <title>Sapientia aquatica gen. nov., sp. nov., isolated from a crater lake.</title>
        <authorList>
            <person name="Felfoldi T."/>
            <person name="Szabo A."/>
            <person name="Toth E."/>
            <person name="Schumann P."/>
            <person name="Keki Z."/>
            <person name="Marialigeti K."/>
            <person name="Mathe I."/>
        </authorList>
    </citation>
    <scope>NUCLEOTIDE SEQUENCE [LARGE SCALE GENOMIC DNA]</scope>
    <source>
        <strain evidence="3 4">SA-152</strain>
    </source>
</reference>
<dbReference type="InterPro" id="IPR018931">
    <property type="entry name" value="DUF2520"/>
</dbReference>
<feature type="domain" description="Putative oxidoreductase/dehydrogenase Rossmann-like" evidence="1">
    <location>
        <begin position="5"/>
        <end position="105"/>
    </location>
</feature>
<evidence type="ECO:0000313" key="4">
    <source>
        <dbReference type="Proteomes" id="UP000294829"/>
    </source>
</evidence>
<dbReference type="Gene3D" id="1.10.1040.20">
    <property type="entry name" value="ProC-like, C-terminal domain"/>
    <property type="match status" value="1"/>
</dbReference>
<dbReference type="Gene3D" id="3.40.50.720">
    <property type="entry name" value="NAD(P)-binding Rossmann-like Domain"/>
    <property type="match status" value="1"/>
</dbReference>
<accession>A0A4R5W333</accession>
<dbReference type="InterPro" id="IPR036291">
    <property type="entry name" value="NAD(P)-bd_dom_sf"/>
</dbReference>
<dbReference type="OrthoDB" id="8650434at2"/>
<dbReference type="EMBL" id="SMYL01000003">
    <property type="protein sequence ID" value="TDK66694.1"/>
    <property type="molecule type" value="Genomic_DNA"/>
</dbReference>
<dbReference type="PANTHER" id="PTHR40459:SF1">
    <property type="entry name" value="CONSERVED HYPOTHETICAL ALANINE AND LEUCINE RICH PROTEIN"/>
    <property type="match status" value="1"/>
</dbReference>